<name>A0A067S6X9_GALM3</name>
<feature type="signal peptide" evidence="1">
    <location>
        <begin position="1"/>
        <end position="19"/>
    </location>
</feature>
<evidence type="ECO:0008006" key="4">
    <source>
        <dbReference type="Google" id="ProtNLM"/>
    </source>
</evidence>
<dbReference type="AlphaFoldDB" id="A0A067S6X9"/>
<evidence type="ECO:0000313" key="2">
    <source>
        <dbReference type="EMBL" id="KDR65652.1"/>
    </source>
</evidence>
<reference evidence="3" key="1">
    <citation type="journal article" date="2014" name="Proc. Natl. Acad. Sci. U.S.A.">
        <title>Extensive sampling of basidiomycete genomes demonstrates inadequacy of the white-rot/brown-rot paradigm for wood decay fungi.</title>
        <authorList>
            <person name="Riley R."/>
            <person name="Salamov A.A."/>
            <person name="Brown D.W."/>
            <person name="Nagy L.G."/>
            <person name="Floudas D."/>
            <person name="Held B.W."/>
            <person name="Levasseur A."/>
            <person name="Lombard V."/>
            <person name="Morin E."/>
            <person name="Otillar R."/>
            <person name="Lindquist E.A."/>
            <person name="Sun H."/>
            <person name="LaButti K.M."/>
            <person name="Schmutz J."/>
            <person name="Jabbour D."/>
            <person name="Luo H."/>
            <person name="Baker S.E."/>
            <person name="Pisabarro A.G."/>
            <person name="Walton J.D."/>
            <person name="Blanchette R.A."/>
            <person name="Henrissat B."/>
            <person name="Martin F."/>
            <person name="Cullen D."/>
            <person name="Hibbett D.S."/>
            <person name="Grigoriev I.V."/>
        </authorList>
    </citation>
    <scope>NUCLEOTIDE SEQUENCE [LARGE SCALE GENOMIC DNA]</scope>
    <source>
        <strain evidence="3">CBS 339.88</strain>
    </source>
</reference>
<proteinExistence type="predicted"/>
<evidence type="ECO:0000313" key="3">
    <source>
        <dbReference type="Proteomes" id="UP000027222"/>
    </source>
</evidence>
<dbReference type="HOGENOM" id="CLU_1713417_0_0_1"/>
<dbReference type="EMBL" id="KL142437">
    <property type="protein sequence ID" value="KDR65652.1"/>
    <property type="molecule type" value="Genomic_DNA"/>
</dbReference>
<gene>
    <name evidence="2" type="ORF">GALMADRAFT_1364485</name>
</gene>
<evidence type="ECO:0000256" key="1">
    <source>
        <dbReference type="SAM" id="SignalP"/>
    </source>
</evidence>
<accession>A0A067S6X9</accession>
<sequence>MKFQVVFATLTSLVALTSAISVVDNVKFDIRAISAKFADINVQLNKFGQYITYLNDYLSQALALLIMLELPGLTRDGQESVTRVWEFNAGDGEGIQTGSTGTSPSLTVAGRKVVDGDIDIPESLESEAEAGKEKGSSALRDLVHARFRHIPHL</sequence>
<keyword evidence="3" id="KW-1185">Reference proteome</keyword>
<organism evidence="2 3">
    <name type="scientific">Galerina marginata (strain CBS 339.88)</name>
    <dbReference type="NCBI Taxonomy" id="685588"/>
    <lineage>
        <taxon>Eukaryota</taxon>
        <taxon>Fungi</taxon>
        <taxon>Dikarya</taxon>
        <taxon>Basidiomycota</taxon>
        <taxon>Agaricomycotina</taxon>
        <taxon>Agaricomycetes</taxon>
        <taxon>Agaricomycetidae</taxon>
        <taxon>Agaricales</taxon>
        <taxon>Agaricineae</taxon>
        <taxon>Strophariaceae</taxon>
        <taxon>Galerina</taxon>
    </lineage>
</organism>
<keyword evidence="1" id="KW-0732">Signal</keyword>
<feature type="chain" id="PRO_5001648750" description="Fungal N-terminal domain-containing protein" evidence="1">
    <location>
        <begin position="20"/>
        <end position="153"/>
    </location>
</feature>
<protein>
    <recommendedName>
        <fullName evidence="4">Fungal N-terminal domain-containing protein</fullName>
    </recommendedName>
</protein>
<dbReference type="Proteomes" id="UP000027222">
    <property type="component" value="Unassembled WGS sequence"/>
</dbReference>